<dbReference type="InterPro" id="IPR041468">
    <property type="entry name" value="HTH_ParB/Spo0J"/>
</dbReference>
<evidence type="ECO:0000256" key="2">
    <source>
        <dbReference type="ARBA" id="ARBA00022829"/>
    </source>
</evidence>
<dbReference type="PANTHER" id="PTHR33375">
    <property type="entry name" value="CHROMOSOME-PARTITIONING PROTEIN PARB-RELATED"/>
    <property type="match status" value="1"/>
</dbReference>
<evidence type="ECO:0000313" key="6">
    <source>
        <dbReference type="Proteomes" id="UP000195331"/>
    </source>
</evidence>
<organism evidence="5 6">
    <name type="scientific">Mycobacterium dioxanotrophicus</name>
    <dbReference type="NCBI Taxonomy" id="482462"/>
    <lineage>
        <taxon>Bacteria</taxon>
        <taxon>Bacillati</taxon>
        <taxon>Actinomycetota</taxon>
        <taxon>Actinomycetes</taxon>
        <taxon>Mycobacteriales</taxon>
        <taxon>Mycobacteriaceae</taxon>
        <taxon>Mycobacterium</taxon>
    </lineage>
</organism>
<dbReference type="Pfam" id="PF02195">
    <property type="entry name" value="ParB_N"/>
    <property type="match status" value="1"/>
</dbReference>
<dbReference type="GO" id="GO:0007059">
    <property type="term" value="P:chromosome segregation"/>
    <property type="evidence" value="ECO:0007669"/>
    <property type="project" value="UniProtKB-KW"/>
</dbReference>
<gene>
    <name evidence="5" type="ORF">BTO20_37970</name>
</gene>
<feature type="domain" description="ParB-like N-terminal" evidence="4">
    <location>
        <begin position="39"/>
        <end position="139"/>
    </location>
</feature>
<dbReference type="NCBIfam" id="TIGR00180">
    <property type="entry name" value="parB_part"/>
    <property type="match status" value="1"/>
</dbReference>
<dbReference type="InterPro" id="IPR003115">
    <property type="entry name" value="ParB_N"/>
</dbReference>
<dbReference type="RefSeq" id="WP_087083705.1">
    <property type="nucleotide sequence ID" value="NZ_CP020811.1"/>
</dbReference>
<dbReference type="Gene3D" id="1.10.10.2830">
    <property type="match status" value="1"/>
</dbReference>
<geneLocation type="plasmid" evidence="5 6">
    <name>unnamed2</name>
</geneLocation>
<dbReference type="InterPro" id="IPR036086">
    <property type="entry name" value="ParB/Sulfiredoxin_sf"/>
</dbReference>
<feature type="region of interest" description="Disordered" evidence="3">
    <location>
        <begin position="1"/>
        <end position="55"/>
    </location>
</feature>
<comment type="similarity">
    <text evidence="1">Belongs to the ParB family.</text>
</comment>
<dbReference type="OrthoDB" id="70307at2"/>
<dbReference type="PANTHER" id="PTHR33375:SF1">
    <property type="entry name" value="CHROMOSOME-PARTITIONING PROTEIN PARB-RELATED"/>
    <property type="match status" value="1"/>
</dbReference>
<keyword evidence="2" id="KW-0159">Chromosome partition</keyword>
<feature type="compositionally biased region" description="Low complexity" evidence="3">
    <location>
        <begin position="26"/>
        <end position="42"/>
    </location>
</feature>
<dbReference type="Pfam" id="PF17762">
    <property type="entry name" value="HTH_ParB"/>
    <property type="match status" value="1"/>
</dbReference>
<dbReference type="KEGG" id="mdx:BTO20_37970"/>
<evidence type="ECO:0000259" key="4">
    <source>
        <dbReference type="SMART" id="SM00470"/>
    </source>
</evidence>
<dbReference type="InterPro" id="IPR004437">
    <property type="entry name" value="ParB/RepB/Spo0J"/>
</dbReference>
<dbReference type="EMBL" id="CP020811">
    <property type="protein sequence ID" value="ART74406.1"/>
    <property type="molecule type" value="Genomic_DNA"/>
</dbReference>
<dbReference type="AlphaFoldDB" id="A0A1Y0CHH9"/>
<feature type="compositionally biased region" description="Basic and acidic residues" evidence="3">
    <location>
        <begin position="225"/>
        <end position="242"/>
    </location>
</feature>
<dbReference type="SUPFAM" id="SSF110849">
    <property type="entry name" value="ParB/Sulfiredoxin"/>
    <property type="match status" value="1"/>
</dbReference>
<evidence type="ECO:0000256" key="3">
    <source>
        <dbReference type="SAM" id="MobiDB-lite"/>
    </source>
</evidence>
<dbReference type="GO" id="GO:0045881">
    <property type="term" value="P:positive regulation of sporulation resulting in formation of a cellular spore"/>
    <property type="evidence" value="ECO:0007669"/>
    <property type="project" value="TreeGrafter"/>
</dbReference>
<name>A0A1Y0CHH9_9MYCO</name>
<protein>
    <recommendedName>
        <fullName evidence="4">ParB-like N-terminal domain-containing protein</fullName>
    </recommendedName>
</protein>
<dbReference type="FunFam" id="1.10.10.2830:FF:000001">
    <property type="entry name" value="Chromosome partitioning protein ParB"/>
    <property type="match status" value="1"/>
</dbReference>
<feature type="region of interest" description="Disordered" evidence="3">
    <location>
        <begin position="225"/>
        <end position="248"/>
    </location>
</feature>
<dbReference type="InterPro" id="IPR050336">
    <property type="entry name" value="Chromosome_partition/occlusion"/>
</dbReference>
<dbReference type="SMART" id="SM00470">
    <property type="entry name" value="ParB"/>
    <property type="match status" value="1"/>
</dbReference>
<proteinExistence type="inferred from homology"/>
<dbReference type="Proteomes" id="UP000195331">
    <property type="component" value="Plasmid unnamed2"/>
</dbReference>
<reference evidence="5 6" key="1">
    <citation type="submission" date="2017-04" db="EMBL/GenBank/DDBJ databases">
        <title>Whole Genome Sequence of 1,4-Dioxane Degrading Bacterium Mycobacterium dioxanotrophicus PH-06.</title>
        <authorList>
            <person name="He Y."/>
        </authorList>
    </citation>
    <scope>NUCLEOTIDE SEQUENCE [LARGE SCALE GENOMIC DNA]</scope>
    <source>
        <strain evidence="5 6">PH-06</strain>
        <plasmid evidence="5 6">unnamed2</plasmid>
    </source>
</reference>
<dbReference type="GO" id="GO:0003677">
    <property type="term" value="F:DNA binding"/>
    <property type="evidence" value="ECO:0007669"/>
    <property type="project" value="InterPro"/>
</dbReference>
<accession>A0A1Y0CHH9</accession>
<sequence>MAARGRVSLAALVDDDDDQDAPSLNASSAPAGGGVAAPSSVPTAELIPNPRNPRDTVGDLEDLASIVDIQLQPAAVVTRAAYLRLYPDDEITANWVVINGCRRLAAAEKYGKDTLEIVVKDELARDRATLIAAAIRENVERVDFDVIEEAHAVQSLVDECGSGREAAKRLGKSEGWITQRRALLELAPEIQEKMRAGEIAVRHARTLAKVPEERQVQAWNAYLEREDQKRKEGEKAKPKEKPAAPPQYRNVTAALRNFDAAPTDLADALIDALGDDGVATLLTVIKRRRRA</sequence>
<dbReference type="GO" id="GO:0005694">
    <property type="term" value="C:chromosome"/>
    <property type="evidence" value="ECO:0007669"/>
    <property type="project" value="TreeGrafter"/>
</dbReference>
<keyword evidence="5" id="KW-0614">Plasmid</keyword>
<keyword evidence="6" id="KW-1185">Reference proteome</keyword>
<evidence type="ECO:0000313" key="5">
    <source>
        <dbReference type="EMBL" id="ART74406.1"/>
    </source>
</evidence>
<dbReference type="SUPFAM" id="SSF109709">
    <property type="entry name" value="KorB DNA-binding domain-like"/>
    <property type="match status" value="1"/>
</dbReference>
<evidence type="ECO:0000256" key="1">
    <source>
        <dbReference type="ARBA" id="ARBA00006295"/>
    </source>
</evidence>